<gene>
    <name evidence="1" type="primary">49-111</name>
</gene>
<organism evidence="1 2">
    <name type="scientific">Alphaspiravirus yamagawaense</name>
    <dbReference type="NCBI Taxonomy" id="1157339"/>
    <lineage>
        <taxon>Viruses</taxon>
        <taxon>Viruses incertae sedis</taxon>
        <taxon>Spiraviridae</taxon>
        <taxon>Alphaspiravirus</taxon>
    </lineage>
</organism>
<accession>J7Q7K5</accession>
<dbReference type="GeneID" id="40526278"/>
<dbReference type="Proteomes" id="UP000003929">
    <property type="component" value="Segment"/>
</dbReference>
<evidence type="ECO:0000313" key="1">
    <source>
        <dbReference type="EMBL" id="CCG27862.1"/>
    </source>
</evidence>
<proteinExistence type="predicted"/>
<dbReference type="EMBL" id="HE681887">
    <property type="protein sequence ID" value="CCG27862.1"/>
    <property type="molecule type" value="Genomic_DNA"/>
</dbReference>
<keyword evidence="2" id="KW-1185">Reference proteome</keyword>
<evidence type="ECO:0000313" key="2">
    <source>
        <dbReference type="Proteomes" id="UP000003929"/>
    </source>
</evidence>
<sequence>MVKVYAIDRDGTLETGEPPGPLKICQVLKLLKQGHILYSYGNYKLIEELPIPYAPGRDKWQRLKWIMERHPDAEEYIYIDDVDQKMPGWKWLKPEEAARMIGPCPHEERAL</sequence>
<dbReference type="KEGG" id="vg:40526278"/>
<name>J7Q7K5_9VIRU</name>
<dbReference type="RefSeq" id="YP_009666094.1">
    <property type="nucleotide sequence ID" value="NC_043427.1"/>
</dbReference>
<reference evidence="1 2" key="1">
    <citation type="journal article" date="2012" name="Proc. Natl. Acad. Sci. U.S.A.">
        <title>Archaeal virus with exceptional virion architecture and the largest single-stranded DNA genome.</title>
        <authorList>
            <person name="Mochizuki T."/>
            <person name="Krupovic M."/>
            <person name="Pehau-Arnaudet G."/>
            <person name="Sako Y."/>
            <person name="Forterre P."/>
            <person name="Prangishvili D."/>
        </authorList>
    </citation>
    <scope>NUCLEOTIDE SEQUENCE [LARGE SCALE GENOMIC DNA]</scope>
</reference>
<protein>
    <submittedName>
        <fullName evidence="1">Uncharacterized protein</fullName>
    </submittedName>
</protein>